<sequence>VAICQFYDIAPRVCVCARGHLPKNRSRSGLDAIDGARRGTWCLWRQRRCVGGLVYYEHALALAAPKWDQKLEEAEAPDLFHQVKLGISSDKPVQFFDIE</sequence>
<feature type="non-terminal residue" evidence="1">
    <location>
        <position position="99"/>
    </location>
</feature>
<dbReference type="Proteomes" id="UP000625711">
    <property type="component" value="Unassembled WGS sequence"/>
</dbReference>
<name>A0A834M0X7_RHYFE</name>
<organism evidence="1 2">
    <name type="scientific">Rhynchophorus ferrugineus</name>
    <name type="common">Red palm weevil</name>
    <name type="synonym">Curculio ferrugineus</name>
    <dbReference type="NCBI Taxonomy" id="354439"/>
    <lineage>
        <taxon>Eukaryota</taxon>
        <taxon>Metazoa</taxon>
        <taxon>Ecdysozoa</taxon>
        <taxon>Arthropoda</taxon>
        <taxon>Hexapoda</taxon>
        <taxon>Insecta</taxon>
        <taxon>Pterygota</taxon>
        <taxon>Neoptera</taxon>
        <taxon>Endopterygota</taxon>
        <taxon>Coleoptera</taxon>
        <taxon>Polyphaga</taxon>
        <taxon>Cucujiformia</taxon>
        <taxon>Curculionidae</taxon>
        <taxon>Dryophthorinae</taxon>
        <taxon>Rhynchophorus</taxon>
    </lineage>
</organism>
<reference evidence="1" key="1">
    <citation type="submission" date="2020-08" db="EMBL/GenBank/DDBJ databases">
        <title>Genome sequencing and assembly of the red palm weevil Rhynchophorus ferrugineus.</title>
        <authorList>
            <person name="Dias G.B."/>
            <person name="Bergman C.M."/>
            <person name="Manee M."/>
        </authorList>
    </citation>
    <scope>NUCLEOTIDE SEQUENCE</scope>
    <source>
        <strain evidence="1">AA-2017</strain>
        <tissue evidence="1">Whole larva</tissue>
    </source>
</reference>
<comment type="caution">
    <text evidence="1">The sequence shown here is derived from an EMBL/GenBank/DDBJ whole genome shotgun (WGS) entry which is preliminary data.</text>
</comment>
<evidence type="ECO:0000313" key="1">
    <source>
        <dbReference type="EMBL" id="KAF7263566.1"/>
    </source>
</evidence>
<accession>A0A834M0X7</accession>
<evidence type="ECO:0000313" key="2">
    <source>
        <dbReference type="Proteomes" id="UP000625711"/>
    </source>
</evidence>
<proteinExistence type="predicted"/>
<gene>
    <name evidence="1" type="ORF">GWI33_001867</name>
</gene>
<protein>
    <submittedName>
        <fullName evidence="1">Uncharacterized protein</fullName>
    </submittedName>
</protein>
<dbReference type="AlphaFoldDB" id="A0A834M0X7"/>
<dbReference type="EMBL" id="JAACXV010020792">
    <property type="protein sequence ID" value="KAF7263566.1"/>
    <property type="molecule type" value="Genomic_DNA"/>
</dbReference>
<keyword evidence="2" id="KW-1185">Reference proteome</keyword>